<evidence type="ECO:0000313" key="4">
    <source>
        <dbReference type="Proteomes" id="UP000503308"/>
    </source>
</evidence>
<evidence type="ECO:0000313" key="3">
    <source>
        <dbReference type="EMBL" id="QJF53185.1"/>
    </source>
</evidence>
<keyword evidence="2" id="KW-0812">Transmembrane</keyword>
<sequence length="1124" mass="118149">MKRDPRDQDAPRPRRRRGRRRLWSLAVLCVLAAGLAASTFWLSGREMAAPQWLRAELEDRIAKAVPDAVVSFGDVVMVVDEGWRPRASVRNVTFTTPQGAEIVTFSDLRVSVAMEELLRGRVALRSVDASGVLLSLLRTEDGRIALSGVSRRVAAGTQPVRREAADLAQLISQMDVALLRPGLSTLTRASISAVTLRYVDQRANRAWTIDGGRLRLNRQEDGLQIAVDLALLGGGSGVATLAATYSGRIGEMASEFGVTISDLDAGDVASQGPAFAWLGALRAPISGALRGGVTDAGTFRPLNATFQIGAGVIQPTPESRAVPIEGARSYFTYLPQQQLLRFDELSVVSQWGEGRLEGQAAIGVGEAGRIGDLTGQFRLSGLSVNPADLYPAPVSVAAAELDFRLRLNPFSLDVGRLQIEDQGRILNASGRVGADSRGWDVALDGGLDELTPARLLELWPERVKPKSRRWIAENVRTGVMQNISGAVRLRPGARPQSFLSFDFTGAEARFMRTMPNLKEARGHATLAADRFVVVADEGVVEAPQGGSVDVTGTAFIIPDVTIRENPPGVVRLRASGAVPAALSLLDLPPLSVMEKAGRTPQIASGRARVAGTISLPLKKGVPVNMVSFDLQGAVTDVTSDAIVPDRLLRAPVLGLVASDEAVSLSGAGDLDGLPFDVTWRQPIGDRPPAPGRVDGTAVITPAVLESFRINLPDGTLSGRTEAKIGIELTRGEPPALQLTSDLRGMAVRIDPVSWSKPADTAGTLEIRAALSTPPVIERLTLEAPGLEARGDLLIKDGGALDRIRLSRVRIGNWFDAPVVITGRGNGVPVGITVNGGSLDLRRAGFAKSSGNAPRAPLNVRLDTLQVSDAIAVRDLRGSFTTGGSGLSGNFTGTVNGAAAVSGEMIPRGGRSAVRITAADAGAVVAAAGVLKQGRGGQLELVLTPVGTGGAFDGRLKVTDISVVDAPAMAALLNAVSIVGLVNEIGGDGIYFSQVDADFRLAPSRITLREASAVGSSMGLSMDGVFVPDTGLIAMQGVISPVYLLNGIGSVFTRKGEGLFGFNYSIRGTTAAPQVSVNPLTALTPGGIRDLFRAPKPDVPLAEGEAPRQAPAPRERPVVVEGSDR</sequence>
<organism evidence="3 4">
    <name type="scientific">Roseobacter ponti</name>
    <dbReference type="NCBI Taxonomy" id="1891787"/>
    <lineage>
        <taxon>Bacteria</taxon>
        <taxon>Pseudomonadati</taxon>
        <taxon>Pseudomonadota</taxon>
        <taxon>Alphaproteobacteria</taxon>
        <taxon>Rhodobacterales</taxon>
        <taxon>Roseobacteraceae</taxon>
        <taxon>Roseobacter</taxon>
    </lineage>
</organism>
<feature type="transmembrane region" description="Helical" evidence="2">
    <location>
        <begin position="21"/>
        <end position="42"/>
    </location>
</feature>
<keyword evidence="4" id="KW-1185">Reference proteome</keyword>
<accession>A0A858SWW5</accession>
<keyword evidence="2" id="KW-0472">Membrane</keyword>
<protein>
    <recommendedName>
        <fullName evidence="5">DUF3971 domain-containing protein</fullName>
    </recommendedName>
</protein>
<dbReference type="AlphaFoldDB" id="A0A858SWW5"/>
<evidence type="ECO:0008006" key="5">
    <source>
        <dbReference type="Google" id="ProtNLM"/>
    </source>
</evidence>
<evidence type="ECO:0000256" key="2">
    <source>
        <dbReference type="SAM" id="Phobius"/>
    </source>
</evidence>
<feature type="compositionally biased region" description="Basic and acidic residues" evidence="1">
    <location>
        <begin position="1112"/>
        <end position="1124"/>
    </location>
</feature>
<reference evidence="3 4" key="1">
    <citation type="submission" date="2020-02" db="EMBL/GenBank/DDBJ databases">
        <title>Genome sequence of Roseobacter ponti.</title>
        <authorList>
            <person name="Hollensteiner J."/>
            <person name="Schneider D."/>
            <person name="Poehlein A."/>
            <person name="Daniel R."/>
        </authorList>
    </citation>
    <scope>NUCLEOTIDE SEQUENCE [LARGE SCALE GENOMIC DNA]</scope>
    <source>
        <strain evidence="3 4">DSM 106830</strain>
    </source>
</reference>
<keyword evidence="2" id="KW-1133">Transmembrane helix</keyword>
<feature type="compositionally biased region" description="Low complexity" evidence="1">
    <location>
        <begin position="1101"/>
        <end position="1111"/>
    </location>
</feature>
<dbReference type="Proteomes" id="UP000503308">
    <property type="component" value="Chromosome"/>
</dbReference>
<feature type="region of interest" description="Disordered" evidence="1">
    <location>
        <begin position="1093"/>
        <end position="1124"/>
    </location>
</feature>
<gene>
    <name evidence="3" type="ORF">G3256_10080</name>
</gene>
<dbReference type="EMBL" id="CP048788">
    <property type="protein sequence ID" value="QJF53185.1"/>
    <property type="molecule type" value="Genomic_DNA"/>
</dbReference>
<evidence type="ECO:0000256" key="1">
    <source>
        <dbReference type="SAM" id="MobiDB-lite"/>
    </source>
</evidence>
<name>A0A858SWW5_9RHOB</name>
<proteinExistence type="predicted"/>
<dbReference type="KEGG" id="rpon:G3256_10080"/>